<keyword evidence="4" id="KW-0539">Nucleus</keyword>
<keyword evidence="3" id="KW-0804">Transcription</keyword>
<evidence type="ECO:0000313" key="7">
    <source>
        <dbReference type="EMBL" id="CAK9326207.1"/>
    </source>
</evidence>
<evidence type="ECO:0000256" key="5">
    <source>
        <dbReference type="SAM" id="MobiDB-lite"/>
    </source>
</evidence>
<organism evidence="7 8">
    <name type="scientific">Citrullus colocynthis</name>
    <name type="common">colocynth</name>
    <dbReference type="NCBI Taxonomy" id="252529"/>
    <lineage>
        <taxon>Eukaryota</taxon>
        <taxon>Viridiplantae</taxon>
        <taxon>Streptophyta</taxon>
        <taxon>Embryophyta</taxon>
        <taxon>Tracheophyta</taxon>
        <taxon>Spermatophyta</taxon>
        <taxon>Magnoliopsida</taxon>
        <taxon>eudicotyledons</taxon>
        <taxon>Gunneridae</taxon>
        <taxon>Pentapetalae</taxon>
        <taxon>rosids</taxon>
        <taxon>fabids</taxon>
        <taxon>Cucurbitales</taxon>
        <taxon>Cucurbitaceae</taxon>
        <taxon>Benincaseae</taxon>
        <taxon>Citrullus</taxon>
    </lineage>
</organism>
<dbReference type="Proteomes" id="UP001642487">
    <property type="component" value="Chromosome 7"/>
</dbReference>
<dbReference type="SUPFAM" id="SSF117856">
    <property type="entry name" value="AF0104/ALDC/Ptd012-like"/>
    <property type="match status" value="1"/>
</dbReference>
<keyword evidence="1" id="KW-0805">Transcription regulation</keyword>
<dbReference type="Pfam" id="PF03479">
    <property type="entry name" value="PCC"/>
    <property type="match status" value="1"/>
</dbReference>
<dbReference type="PROSITE" id="PS51742">
    <property type="entry name" value="PPC"/>
    <property type="match status" value="1"/>
</dbReference>
<dbReference type="Gene3D" id="3.30.1330.80">
    <property type="entry name" value="Hypothetical protein, similar to alpha- acetolactate decarboxylase, domain 2"/>
    <property type="match status" value="1"/>
</dbReference>
<dbReference type="CDD" id="cd11378">
    <property type="entry name" value="DUF296"/>
    <property type="match status" value="1"/>
</dbReference>
<evidence type="ECO:0000256" key="2">
    <source>
        <dbReference type="ARBA" id="ARBA00023125"/>
    </source>
</evidence>
<protein>
    <recommendedName>
        <fullName evidence="6">PPC domain-containing protein</fullName>
    </recommendedName>
</protein>
<feature type="domain" description="PPC" evidence="6">
    <location>
        <begin position="57"/>
        <end position="175"/>
    </location>
</feature>
<gene>
    <name evidence="7" type="ORF">CITCOLO1_LOCUS18546</name>
</gene>
<dbReference type="EMBL" id="OZ021741">
    <property type="protein sequence ID" value="CAK9326207.1"/>
    <property type="molecule type" value="Genomic_DNA"/>
</dbReference>
<accession>A0ABP0Z0B3</accession>
<sequence length="175" mass="18393">MADRCWGGIGNLAHTEQEHGTKNEDEDGIKTKRRPRGRPPGSKNKPKPPIVITKHTPNAFQTHVFEITTATDIAHSISTFAHRCHRGVSILSATGLVADVTLRQPPGVITLHERFEILSLSGAFLPTPSPHGATALTVYLAGGQGRVVGGLVAGPLIAAGPVIVVAASFTNAMTS</sequence>
<evidence type="ECO:0000256" key="4">
    <source>
        <dbReference type="ARBA" id="ARBA00023242"/>
    </source>
</evidence>
<evidence type="ECO:0000256" key="1">
    <source>
        <dbReference type="ARBA" id="ARBA00023015"/>
    </source>
</evidence>
<dbReference type="InterPro" id="IPR005175">
    <property type="entry name" value="PPC_dom"/>
</dbReference>
<dbReference type="PANTHER" id="PTHR31100">
    <property type="entry name" value="AT-HOOK MOTIF NUCLEAR-LOCALIZED PROTEIN 15"/>
    <property type="match status" value="1"/>
</dbReference>
<name>A0ABP0Z0B3_9ROSI</name>
<keyword evidence="2" id="KW-0238">DNA-binding</keyword>
<evidence type="ECO:0000259" key="6">
    <source>
        <dbReference type="PROSITE" id="PS51742"/>
    </source>
</evidence>
<evidence type="ECO:0000313" key="8">
    <source>
        <dbReference type="Proteomes" id="UP001642487"/>
    </source>
</evidence>
<reference evidence="7 8" key="1">
    <citation type="submission" date="2024-03" db="EMBL/GenBank/DDBJ databases">
        <authorList>
            <person name="Gkanogiannis A."/>
            <person name="Becerra Lopez-Lavalle L."/>
        </authorList>
    </citation>
    <scope>NUCLEOTIDE SEQUENCE [LARGE SCALE GENOMIC DNA]</scope>
</reference>
<feature type="region of interest" description="Disordered" evidence="5">
    <location>
        <begin position="1"/>
        <end position="53"/>
    </location>
</feature>
<keyword evidence="8" id="KW-1185">Reference proteome</keyword>
<dbReference type="InterPro" id="IPR014476">
    <property type="entry name" value="AHL15-29"/>
</dbReference>
<dbReference type="PANTHER" id="PTHR31100:SF14">
    <property type="entry name" value="AT-HOOK MOTIF NUCLEAR-LOCALIZED PROTEIN 15"/>
    <property type="match status" value="1"/>
</dbReference>
<evidence type="ECO:0000256" key="3">
    <source>
        <dbReference type="ARBA" id="ARBA00023163"/>
    </source>
</evidence>
<proteinExistence type="predicted"/>